<organism evidence="3 4">
    <name type="scientific">Pseudomonas palleroniana</name>
    <dbReference type="NCBI Taxonomy" id="191390"/>
    <lineage>
        <taxon>Bacteria</taxon>
        <taxon>Pseudomonadati</taxon>
        <taxon>Pseudomonadota</taxon>
        <taxon>Gammaproteobacteria</taxon>
        <taxon>Pseudomonadales</taxon>
        <taxon>Pseudomonadaceae</taxon>
        <taxon>Pseudomonas</taxon>
    </lineage>
</organism>
<gene>
    <name evidence="3" type="ORF">CYL20_25955</name>
</gene>
<dbReference type="EMBL" id="CP025494">
    <property type="protein sequence ID" value="AVE07859.1"/>
    <property type="molecule type" value="Genomic_DNA"/>
</dbReference>
<evidence type="ECO:0000313" key="4">
    <source>
        <dbReference type="Proteomes" id="UP000237830"/>
    </source>
</evidence>
<protein>
    <recommendedName>
        <fullName evidence="5">Glycosyltransferase</fullName>
    </recommendedName>
</protein>
<feature type="domain" description="Glycosyltransferase subfamily 4-like N-terminal" evidence="2">
    <location>
        <begin position="13"/>
        <end position="176"/>
    </location>
</feature>
<dbReference type="Gene3D" id="3.40.50.2000">
    <property type="entry name" value="Glycogen Phosphorylase B"/>
    <property type="match status" value="2"/>
</dbReference>
<evidence type="ECO:0000313" key="3">
    <source>
        <dbReference type="EMBL" id="AVE07859.1"/>
    </source>
</evidence>
<accession>A0A2L1JHC4</accession>
<reference evidence="3 4" key="1">
    <citation type="submission" date="2017-12" db="EMBL/GenBank/DDBJ databases">
        <title>Genome sequence of Pseudomonas palleroniana MAB3.</title>
        <authorList>
            <person name="Nascimento F.X."/>
        </authorList>
    </citation>
    <scope>NUCLEOTIDE SEQUENCE [LARGE SCALE GENOMIC DNA]</scope>
    <source>
        <strain evidence="3 4">MAB3</strain>
    </source>
</reference>
<proteinExistence type="predicted"/>
<dbReference type="InterPro" id="IPR028098">
    <property type="entry name" value="Glyco_trans_4-like_N"/>
</dbReference>
<dbReference type="PANTHER" id="PTHR45947">
    <property type="entry name" value="SULFOQUINOVOSYL TRANSFERASE SQD2"/>
    <property type="match status" value="1"/>
</dbReference>
<dbReference type="SUPFAM" id="SSF53756">
    <property type="entry name" value="UDP-Glycosyltransferase/glycogen phosphorylase"/>
    <property type="match status" value="1"/>
</dbReference>
<dbReference type="RefSeq" id="WP_104995871.1">
    <property type="nucleotide sequence ID" value="NZ_CP025494.1"/>
</dbReference>
<dbReference type="AlphaFoldDB" id="A0A2L1JHC4"/>
<dbReference type="PANTHER" id="PTHR45947:SF3">
    <property type="entry name" value="SULFOQUINOVOSYL TRANSFERASE SQD2"/>
    <property type="match status" value="1"/>
</dbReference>
<name>A0A2L1JHC4_9PSED</name>
<sequence>MKNILFVMGGLAIGGVETYVVRLAKYLSLAGHKVTVTLLSNKSDAGLFEELSRYATVNVVEHVPFFSASSWINALIPAKKDQAHYDIVHVVDILTLAYVFLNKSRLRFTALSIGIYHSKEICWWRGRDIYFRRKMLELYDRNVELTLFPNERTAEMASAFANVEVSNLDILPLGISFESYANRRPLQSSLRIVSVGRLVDFKVYNKHVISQLAELRKQADFEYFIYGDGPERAALESLAQACGVGKYVHFKGEVEYAELPSILEGAFCFVGSGTTIIEASAAGIPSVVGIESIEEPLTCGLFSDVSGYSYNEATATTVRVGILDTIAMLQALNPEQYLEVSNQHRVKAKSFDIVETSDKFVELSSRKPSFDMKMNRWVAMFSFFKSVVVQGPRGLKSRFDSVN</sequence>
<evidence type="ECO:0000259" key="1">
    <source>
        <dbReference type="Pfam" id="PF00534"/>
    </source>
</evidence>
<dbReference type="GO" id="GO:0016758">
    <property type="term" value="F:hexosyltransferase activity"/>
    <property type="evidence" value="ECO:0007669"/>
    <property type="project" value="TreeGrafter"/>
</dbReference>
<dbReference type="Pfam" id="PF00534">
    <property type="entry name" value="Glycos_transf_1"/>
    <property type="match status" value="1"/>
</dbReference>
<dbReference type="CDD" id="cd03801">
    <property type="entry name" value="GT4_PimA-like"/>
    <property type="match status" value="1"/>
</dbReference>
<dbReference type="Pfam" id="PF13439">
    <property type="entry name" value="Glyco_transf_4"/>
    <property type="match status" value="1"/>
</dbReference>
<evidence type="ECO:0000259" key="2">
    <source>
        <dbReference type="Pfam" id="PF13439"/>
    </source>
</evidence>
<dbReference type="Proteomes" id="UP000237830">
    <property type="component" value="Chromosome"/>
</dbReference>
<evidence type="ECO:0008006" key="5">
    <source>
        <dbReference type="Google" id="ProtNLM"/>
    </source>
</evidence>
<dbReference type="InterPro" id="IPR050194">
    <property type="entry name" value="Glycosyltransferase_grp1"/>
</dbReference>
<feature type="domain" description="Glycosyl transferase family 1" evidence="1">
    <location>
        <begin position="191"/>
        <end position="288"/>
    </location>
</feature>
<dbReference type="InterPro" id="IPR001296">
    <property type="entry name" value="Glyco_trans_1"/>
</dbReference>